<reference evidence="1 2" key="1">
    <citation type="journal article" date="2012" name="Stand. Genomic Sci.">
        <title>Genome sequence of the orange-pigmented seawater bacterium Owenweeksia hongkongensis type strain (UST20020801(T)).</title>
        <authorList>
            <person name="Riedel T."/>
            <person name="Held B."/>
            <person name="Nolan M."/>
            <person name="Lucas S."/>
            <person name="Lapidus A."/>
            <person name="Tice H."/>
            <person name="Del Rio T.G."/>
            <person name="Cheng J.F."/>
            <person name="Han C."/>
            <person name="Tapia R."/>
            <person name="Goodwin L.A."/>
            <person name="Pitluck S."/>
            <person name="Liolios K."/>
            <person name="Mavromatis K."/>
            <person name="Pagani I."/>
            <person name="Ivanova N."/>
            <person name="Mikhailova N."/>
            <person name="Pati A."/>
            <person name="Chen A."/>
            <person name="Palaniappan K."/>
            <person name="Rohde M."/>
            <person name="Tindall B.J."/>
            <person name="Detter J.C."/>
            <person name="Goker M."/>
            <person name="Woyke T."/>
            <person name="Bristow J."/>
            <person name="Eisen J.A."/>
            <person name="Markowitz V."/>
            <person name="Hugenholtz P."/>
            <person name="Klenk H.P."/>
            <person name="Kyrpides N.C."/>
        </authorList>
    </citation>
    <scope>NUCLEOTIDE SEQUENCE</scope>
    <source>
        <strain evidence="2">DSM 17368 / JCM 12287 / NRRL B-23963</strain>
    </source>
</reference>
<dbReference type="eggNOG" id="ENOG5032VWX">
    <property type="taxonomic scope" value="Bacteria"/>
</dbReference>
<protein>
    <submittedName>
        <fullName evidence="1">Uncharacterized protein</fullName>
    </submittedName>
</protein>
<gene>
    <name evidence="1" type="ordered locus">Oweho_2941</name>
</gene>
<name>G8R1F5_OWEHD</name>
<keyword evidence="2" id="KW-1185">Reference proteome</keyword>
<dbReference type="AlphaFoldDB" id="G8R1F5"/>
<sequence>MLMAIMLFQSTGMYLMHSVQVAYVRHEMKQRIKAGVPEEDLVLLKIAKSEEENSDIFEREHSREFRYYGQMYDVMRLEDKGDTTYYTCIHDVKESKLFERLDRIVLDQLSENEDQKKHREMMLGFFTKVYLPNYIPEIEHFNIQAKSVFAYRDFFSEKHTLDPSEPPRVILFT</sequence>
<dbReference type="EMBL" id="CP003156">
    <property type="protein sequence ID" value="AEV33898.1"/>
    <property type="molecule type" value="Genomic_DNA"/>
</dbReference>
<dbReference type="HOGENOM" id="CLU_1500458_0_0_10"/>
<dbReference type="Proteomes" id="UP000005631">
    <property type="component" value="Chromosome"/>
</dbReference>
<accession>G8R1F5</accession>
<organism evidence="1 2">
    <name type="scientific">Owenweeksia hongkongensis (strain DSM 17368 / CIP 108786 / JCM 12287 / NRRL B-23963 / UST20020801)</name>
    <dbReference type="NCBI Taxonomy" id="926562"/>
    <lineage>
        <taxon>Bacteria</taxon>
        <taxon>Pseudomonadati</taxon>
        <taxon>Bacteroidota</taxon>
        <taxon>Flavobacteriia</taxon>
        <taxon>Flavobacteriales</taxon>
        <taxon>Owenweeksiaceae</taxon>
        <taxon>Owenweeksia</taxon>
    </lineage>
</organism>
<dbReference type="STRING" id="926562.Oweho_2941"/>
<dbReference type="KEGG" id="oho:Oweho_2941"/>
<evidence type="ECO:0000313" key="1">
    <source>
        <dbReference type="EMBL" id="AEV33898.1"/>
    </source>
</evidence>
<proteinExistence type="predicted"/>
<evidence type="ECO:0000313" key="2">
    <source>
        <dbReference type="Proteomes" id="UP000005631"/>
    </source>
</evidence>